<dbReference type="RefSeq" id="WP_379934583.1">
    <property type="nucleotide sequence ID" value="NZ_JBHTHY010000007.1"/>
</dbReference>
<reference evidence="3" key="1">
    <citation type="journal article" date="2019" name="Int. J. Syst. Evol. Microbiol.">
        <title>The Global Catalogue of Microorganisms (GCM) 10K type strain sequencing project: providing services to taxonomists for standard genome sequencing and annotation.</title>
        <authorList>
            <consortium name="The Broad Institute Genomics Platform"/>
            <consortium name="The Broad Institute Genome Sequencing Center for Infectious Disease"/>
            <person name="Wu L."/>
            <person name="Ma J."/>
        </authorList>
    </citation>
    <scope>NUCLEOTIDE SEQUENCE [LARGE SCALE GENOMIC DNA]</scope>
    <source>
        <strain evidence="3">CCUG 61948</strain>
    </source>
</reference>
<sequence length="247" mass="28468">MKFLIIINRIGLLGLLLILKSLTSFSQTDMKKELFVKQIRNSKTSSLAEVGVLLEKETDLQEIAVVNWDAFSYQPEVKFRIAHNKDQIWLKFYVTEEHILAKHIKTNSATHKDSCVEFFVDPEQKGKYYNFEFNCIGTVHLAYGAGRHDRVFIPAELIENNIQIVSSLGDTPFEEKSGAYSWEMTVVIPMSVFIHNPQLQLQQLTANANFYKCGDDTSRPHYLTWNPVGTERPDFHQPAYFGVLRFE</sequence>
<keyword evidence="3" id="KW-1185">Reference proteome</keyword>
<feature type="domain" description="Carbohydrate-binding" evidence="1">
    <location>
        <begin position="53"/>
        <end position="246"/>
    </location>
</feature>
<dbReference type="CDD" id="cd09620">
    <property type="entry name" value="CBM9_like_3"/>
    <property type="match status" value="1"/>
</dbReference>
<accession>A0ABW3B657</accession>
<dbReference type="Pfam" id="PF16011">
    <property type="entry name" value="CBM9_2"/>
    <property type="match status" value="1"/>
</dbReference>
<name>A0ABW3B657_9FLAO</name>
<gene>
    <name evidence="2" type="ORF">ACFQZJ_11185</name>
</gene>
<protein>
    <submittedName>
        <fullName evidence="2">Carbohydrate-binding family 9-like protein</fullName>
    </submittedName>
</protein>
<evidence type="ECO:0000259" key="1">
    <source>
        <dbReference type="Pfam" id="PF16011"/>
    </source>
</evidence>
<proteinExistence type="predicted"/>
<evidence type="ECO:0000313" key="3">
    <source>
        <dbReference type="Proteomes" id="UP001597012"/>
    </source>
</evidence>
<dbReference type="Gene3D" id="2.60.40.1190">
    <property type="match status" value="1"/>
</dbReference>
<dbReference type="EMBL" id="JBHTHY010000007">
    <property type="protein sequence ID" value="MFD0798029.1"/>
    <property type="molecule type" value="Genomic_DNA"/>
</dbReference>
<dbReference type="SUPFAM" id="SSF49344">
    <property type="entry name" value="CBD9-like"/>
    <property type="match status" value="1"/>
</dbReference>
<comment type="caution">
    <text evidence="2">The sequence shown here is derived from an EMBL/GenBank/DDBJ whole genome shotgun (WGS) entry which is preliminary data.</text>
</comment>
<dbReference type="Proteomes" id="UP001597012">
    <property type="component" value="Unassembled WGS sequence"/>
</dbReference>
<organism evidence="2 3">
    <name type="scientific">Maribacter chungangensis</name>
    <dbReference type="NCBI Taxonomy" id="1069117"/>
    <lineage>
        <taxon>Bacteria</taxon>
        <taxon>Pseudomonadati</taxon>
        <taxon>Bacteroidota</taxon>
        <taxon>Flavobacteriia</taxon>
        <taxon>Flavobacteriales</taxon>
        <taxon>Flavobacteriaceae</taxon>
        <taxon>Maribacter</taxon>
    </lineage>
</organism>
<evidence type="ECO:0000313" key="2">
    <source>
        <dbReference type="EMBL" id="MFD0798029.1"/>
    </source>
</evidence>
<dbReference type="InterPro" id="IPR010502">
    <property type="entry name" value="Carb-bd_dom_fam9"/>
</dbReference>